<evidence type="ECO:0000256" key="2">
    <source>
        <dbReference type="SAM" id="MobiDB-lite"/>
    </source>
</evidence>
<feature type="domain" description="Alpha/beta hydrolase fold-3" evidence="3">
    <location>
        <begin position="92"/>
        <end position="307"/>
    </location>
</feature>
<proteinExistence type="predicted"/>
<dbReference type="Gene3D" id="3.40.50.1820">
    <property type="entry name" value="alpha/beta hydrolase"/>
    <property type="match status" value="1"/>
</dbReference>
<evidence type="ECO:0000256" key="1">
    <source>
        <dbReference type="ARBA" id="ARBA00022801"/>
    </source>
</evidence>
<dbReference type="SUPFAM" id="SSF53474">
    <property type="entry name" value="alpha/beta-Hydrolases"/>
    <property type="match status" value="1"/>
</dbReference>
<reference evidence="4 5" key="1">
    <citation type="submission" date="2023-08" db="EMBL/GenBank/DDBJ databases">
        <title>Black Yeasts Isolated from many extreme environments.</title>
        <authorList>
            <person name="Coleine C."/>
            <person name="Stajich J.E."/>
            <person name="Selbmann L."/>
        </authorList>
    </citation>
    <scope>NUCLEOTIDE SEQUENCE [LARGE SCALE GENOMIC DNA]</scope>
    <source>
        <strain evidence="4 5">CCFEE 6328</strain>
    </source>
</reference>
<dbReference type="InterPro" id="IPR013094">
    <property type="entry name" value="AB_hydrolase_3"/>
</dbReference>
<organism evidence="4 5">
    <name type="scientific">Exophiala sideris</name>
    <dbReference type="NCBI Taxonomy" id="1016849"/>
    <lineage>
        <taxon>Eukaryota</taxon>
        <taxon>Fungi</taxon>
        <taxon>Dikarya</taxon>
        <taxon>Ascomycota</taxon>
        <taxon>Pezizomycotina</taxon>
        <taxon>Eurotiomycetes</taxon>
        <taxon>Chaetothyriomycetidae</taxon>
        <taxon>Chaetothyriales</taxon>
        <taxon>Herpotrichiellaceae</taxon>
        <taxon>Exophiala</taxon>
    </lineage>
</organism>
<dbReference type="Proteomes" id="UP001345691">
    <property type="component" value="Unassembled WGS sequence"/>
</dbReference>
<comment type="caution">
    <text evidence="4">The sequence shown here is derived from an EMBL/GenBank/DDBJ whole genome shotgun (WGS) entry which is preliminary data.</text>
</comment>
<protein>
    <recommendedName>
        <fullName evidence="3">Alpha/beta hydrolase fold-3 domain-containing protein</fullName>
    </recommendedName>
</protein>
<keyword evidence="5" id="KW-1185">Reference proteome</keyword>
<gene>
    <name evidence="4" type="ORF">LTR69_008931</name>
</gene>
<name>A0ABR0J223_9EURO</name>
<dbReference type="InterPro" id="IPR050300">
    <property type="entry name" value="GDXG_lipolytic_enzyme"/>
</dbReference>
<feature type="region of interest" description="Disordered" evidence="2">
    <location>
        <begin position="1"/>
        <end position="34"/>
    </location>
</feature>
<accession>A0ABR0J223</accession>
<dbReference type="InterPro" id="IPR029058">
    <property type="entry name" value="AB_hydrolase_fold"/>
</dbReference>
<dbReference type="EMBL" id="JAVRRF010000023">
    <property type="protein sequence ID" value="KAK5054316.1"/>
    <property type="molecule type" value="Genomic_DNA"/>
</dbReference>
<dbReference type="PANTHER" id="PTHR48081">
    <property type="entry name" value="AB HYDROLASE SUPERFAMILY PROTEIN C4A8.06C"/>
    <property type="match status" value="1"/>
</dbReference>
<sequence>MASLTANSFSPKPNPEFRAILESGPPPELPSKDPVELRNITNVVKDQARATAGPPPEGVKEYDIAIPTRDKSKISARVYAPAEGQKQNSPLFVFFHGGGYCIGSSKDESETNRVLALEVGITVVSIEYRLAPEHRFPTCVHDGFDALTWIIENSASLHTDPSAGLIVGGVSSGGNIAQAIVYMNRDNGQQLKITGQFLSVTNLLPPPVVPEKYKERYNSVEENKDFAIPPQEFIQIFMGAYQPDQQSPLFVPFNHPKGHSQIPPTYLQVCGLDSLRDEELIYESVLREDYKIPTRMDVYDGLPHHFWEFFPQLTSLVEKRIRDTVEGVKWLLNPSGK</sequence>
<dbReference type="Pfam" id="PF07859">
    <property type="entry name" value="Abhydrolase_3"/>
    <property type="match status" value="1"/>
</dbReference>
<keyword evidence="1" id="KW-0378">Hydrolase</keyword>
<evidence type="ECO:0000259" key="3">
    <source>
        <dbReference type="Pfam" id="PF07859"/>
    </source>
</evidence>
<dbReference type="PANTHER" id="PTHR48081:SF8">
    <property type="entry name" value="ALPHA_BETA HYDROLASE FOLD-3 DOMAIN-CONTAINING PROTEIN-RELATED"/>
    <property type="match status" value="1"/>
</dbReference>
<evidence type="ECO:0000313" key="4">
    <source>
        <dbReference type="EMBL" id="KAK5054316.1"/>
    </source>
</evidence>
<feature type="compositionally biased region" description="Polar residues" evidence="2">
    <location>
        <begin position="1"/>
        <end position="11"/>
    </location>
</feature>
<evidence type="ECO:0000313" key="5">
    <source>
        <dbReference type="Proteomes" id="UP001345691"/>
    </source>
</evidence>